<evidence type="ECO:0000259" key="13">
    <source>
        <dbReference type="Pfam" id="PF08033"/>
    </source>
</evidence>
<evidence type="ECO:0000256" key="7">
    <source>
        <dbReference type="ARBA" id="ARBA00023329"/>
    </source>
</evidence>
<evidence type="ECO:0000313" key="14">
    <source>
        <dbReference type="Ensembl" id="ENSPLAP00000009343.1"/>
    </source>
</evidence>
<feature type="compositionally biased region" description="Pro residues" evidence="8">
    <location>
        <begin position="281"/>
        <end position="301"/>
    </location>
</feature>
<dbReference type="GO" id="GO:0006886">
    <property type="term" value="P:intracellular protein transport"/>
    <property type="evidence" value="ECO:0007669"/>
    <property type="project" value="InterPro"/>
</dbReference>
<feature type="domain" description="Sec23/Sec24 trunk" evidence="11">
    <location>
        <begin position="634"/>
        <end position="878"/>
    </location>
</feature>
<dbReference type="Pfam" id="PF00626">
    <property type="entry name" value="Gelsolin"/>
    <property type="match status" value="1"/>
</dbReference>
<dbReference type="GO" id="GO:0090110">
    <property type="term" value="P:COPII-coated vesicle cargo loading"/>
    <property type="evidence" value="ECO:0007669"/>
    <property type="project" value="TreeGrafter"/>
</dbReference>
<dbReference type="InterPro" id="IPR036175">
    <property type="entry name" value="Sec23/24_helical_dom_sf"/>
</dbReference>
<dbReference type="InterPro" id="IPR007123">
    <property type="entry name" value="Gelsolin-like_dom"/>
</dbReference>
<dbReference type="InterPro" id="IPR006896">
    <property type="entry name" value="Sec23/24_trunk_dom"/>
</dbReference>
<dbReference type="Pfam" id="PF04815">
    <property type="entry name" value="Sec23_helical"/>
    <property type="match status" value="1"/>
</dbReference>
<evidence type="ECO:0000256" key="3">
    <source>
        <dbReference type="ARBA" id="ARBA00004514"/>
    </source>
</evidence>
<dbReference type="InterPro" id="IPR006900">
    <property type="entry name" value="Sec23/24_helical_dom"/>
</dbReference>
<dbReference type="InterPro" id="IPR050550">
    <property type="entry name" value="SEC23_SEC24_subfamily"/>
</dbReference>
<dbReference type="GO" id="GO:0005829">
    <property type="term" value="C:cytosol"/>
    <property type="evidence" value="ECO:0007669"/>
    <property type="project" value="UniProtKB-SubCell"/>
</dbReference>
<evidence type="ECO:0000256" key="8">
    <source>
        <dbReference type="SAM" id="MobiDB-lite"/>
    </source>
</evidence>
<dbReference type="PANTHER" id="PTHR13803">
    <property type="entry name" value="SEC24-RELATED PROTEIN"/>
    <property type="match status" value="1"/>
</dbReference>
<dbReference type="InterPro" id="IPR006895">
    <property type="entry name" value="Znf_Sec23_Sec24"/>
</dbReference>
<dbReference type="SUPFAM" id="SSF81995">
    <property type="entry name" value="beta-sandwich domain of Sec23/24"/>
    <property type="match status" value="1"/>
</dbReference>
<comment type="similarity">
    <text evidence="4">Belongs to the SEC23/SEC24 family. SEC24 subfamily.</text>
</comment>
<dbReference type="PANTHER" id="PTHR13803:SF5">
    <property type="entry name" value="PROTEIN TRANSPORT PROTEIN SEC24C"/>
    <property type="match status" value="1"/>
</dbReference>
<feature type="compositionally biased region" description="Polar residues" evidence="8">
    <location>
        <begin position="182"/>
        <end position="191"/>
    </location>
</feature>
<feature type="compositionally biased region" description="Polar residues" evidence="8">
    <location>
        <begin position="98"/>
        <end position="110"/>
    </location>
</feature>
<feature type="compositionally biased region" description="Pro residues" evidence="8">
    <location>
        <begin position="319"/>
        <end position="339"/>
    </location>
</feature>
<dbReference type="Gene3D" id="3.40.20.10">
    <property type="entry name" value="Severin"/>
    <property type="match status" value="1"/>
</dbReference>
<accession>A0A3B3U8V1</accession>
<dbReference type="SUPFAM" id="SSF82754">
    <property type="entry name" value="C-terminal, gelsolin-like domain of Sec23/24"/>
    <property type="match status" value="1"/>
</dbReference>
<feature type="domain" description="Sec23/Sec24 beta-sandwich" evidence="13">
    <location>
        <begin position="883"/>
        <end position="966"/>
    </location>
</feature>
<dbReference type="CTD" id="9632"/>
<feature type="compositionally biased region" description="Low complexity" evidence="8">
    <location>
        <begin position="114"/>
        <end position="129"/>
    </location>
</feature>
<dbReference type="GO" id="GO:0005789">
    <property type="term" value="C:endoplasmic reticulum membrane"/>
    <property type="evidence" value="ECO:0007669"/>
    <property type="project" value="UniProtKB-SubCell"/>
</dbReference>
<feature type="domain" description="Gelsolin-like" evidence="9">
    <location>
        <begin position="1097"/>
        <end position="1167"/>
    </location>
</feature>
<dbReference type="Pfam" id="PF04811">
    <property type="entry name" value="Sec23_trunk"/>
    <property type="match status" value="1"/>
</dbReference>
<reference evidence="14" key="1">
    <citation type="submission" date="2025-08" db="UniProtKB">
        <authorList>
            <consortium name="Ensembl"/>
        </authorList>
    </citation>
    <scope>IDENTIFICATION</scope>
</reference>
<dbReference type="GO" id="GO:0030127">
    <property type="term" value="C:COPII vesicle coat"/>
    <property type="evidence" value="ECO:0007669"/>
    <property type="project" value="InterPro"/>
</dbReference>
<feature type="compositionally biased region" description="Low complexity" evidence="8">
    <location>
        <begin position="12"/>
        <end position="46"/>
    </location>
</feature>
<evidence type="ECO:0000256" key="1">
    <source>
        <dbReference type="ARBA" id="ARBA00004299"/>
    </source>
</evidence>
<dbReference type="GeneTree" id="ENSGT00950000182924"/>
<dbReference type="Ensembl" id="ENSPLAT00000001374.1">
    <property type="protein sequence ID" value="ENSPLAP00000009343.1"/>
    <property type="gene ID" value="ENSPLAG00000012162.1"/>
</dbReference>
<feature type="compositionally biased region" description="Pro residues" evidence="8">
    <location>
        <begin position="194"/>
        <end position="218"/>
    </location>
</feature>
<dbReference type="Gene3D" id="1.20.120.730">
    <property type="entry name" value="Sec23/Sec24 helical domain"/>
    <property type="match status" value="1"/>
</dbReference>
<dbReference type="Pfam" id="PF08033">
    <property type="entry name" value="Sec23_BS"/>
    <property type="match status" value="1"/>
</dbReference>
<evidence type="ECO:0000259" key="10">
    <source>
        <dbReference type="Pfam" id="PF04810"/>
    </source>
</evidence>
<dbReference type="InterPro" id="IPR036465">
    <property type="entry name" value="vWFA_dom_sf"/>
</dbReference>
<evidence type="ECO:0000259" key="9">
    <source>
        <dbReference type="Pfam" id="PF00626"/>
    </source>
</evidence>
<keyword evidence="6" id="KW-0653">Protein transport</keyword>
<feature type="domain" description="Sec23/Sec24 helical" evidence="12">
    <location>
        <begin position="979"/>
        <end position="1078"/>
    </location>
</feature>
<dbReference type="CDD" id="cd01479">
    <property type="entry name" value="Sec24-like"/>
    <property type="match status" value="1"/>
</dbReference>
<evidence type="ECO:0000259" key="12">
    <source>
        <dbReference type="Pfam" id="PF04815"/>
    </source>
</evidence>
<dbReference type="SUPFAM" id="SSF81811">
    <property type="entry name" value="Helical domain of Sec23/24"/>
    <property type="match status" value="1"/>
</dbReference>
<feature type="compositionally biased region" description="Polar residues" evidence="8">
    <location>
        <begin position="375"/>
        <end position="384"/>
    </location>
</feature>
<feature type="compositionally biased region" description="Pro residues" evidence="8">
    <location>
        <begin position="349"/>
        <end position="373"/>
    </location>
</feature>
<proteinExistence type="inferred from homology"/>
<organism evidence="14 15">
    <name type="scientific">Poecilia latipinna</name>
    <name type="common">sailfin molly</name>
    <dbReference type="NCBI Taxonomy" id="48699"/>
    <lineage>
        <taxon>Eukaryota</taxon>
        <taxon>Metazoa</taxon>
        <taxon>Chordata</taxon>
        <taxon>Craniata</taxon>
        <taxon>Vertebrata</taxon>
        <taxon>Euteleostomi</taxon>
        <taxon>Actinopterygii</taxon>
        <taxon>Neopterygii</taxon>
        <taxon>Teleostei</taxon>
        <taxon>Neoteleostei</taxon>
        <taxon>Acanthomorphata</taxon>
        <taxon>Ovalentaria</taxon>
        <taxon>Atherinomorphae</taxon>
        <taxon>Cyprinodontiformes</taxon>
        <taxon>Poeciliidae</taxon>
        <taxon>Poeciliinae</taxon>
        <taxon>Poecilia</taxon>
    </lineage>
</organism>
<dbReference type="RefSeq" id="XP_014871705.1">
    <property type="nucleotide sequence ID" value="XM_015016219.1"/>
</dbReference>
<keyword evidence="7" id="KW-0968">Cytoplasmic vesicle</keyword>
<feature type="compositionally biased region" description="Pro residues" evidence="8">
    <location>
        <begin position="386"/>
        <end position="405"/>
    </location>
</feature>
<evidence type="ECO:0000256" key="2">
    <source>
        <dbReference type="ARBA" id="ARBA00004397"/>
    </source>
</evidence>
<dbReference type="FunFam" id="2.30.30.380:FF:000003">
    <property type="entry name" value="SEC24 homolog D, COPII coat complex component"/>
    <property type="match status" value="1"/>
</dbReference>
<dbReference type="Gene3D" id="3.40.50.410">
    <property type="entry name" value="von Willebrand factor, type A domain"/>
    <property type="match status" value="1"/>
</dbReference>
<keyword evidence="15" id="KW-1185">Reference proteome</keyword>
<reference evidence="14" key="2">
    <citation type="submission" date="2025-09" db="UniProtKB">
        <authorList>
            <consortium name="Ensembl"/>
        </authorList>
    </citation>
    <scope>IDENTIFICATION</scope>
</reference>
<evidence type="ECO:0000256" key="6">
    <source>
        <dbReference type="ARBA" id="ARBA00022927"/>
    </source>
</evidence>
<evidence type="ECO:0000259" key="11">
    <source>
        <dbReference type="Pfam" id="PF04811"/>
    </source>
</evidence>
<feature type="region of interest" description="Disordered" evidence="8">
    <location>
        <begin position="1"/>
        <end position="462"/>
    </location>
</feature>
<dbReference type="GO" id="GO:0070971">
    <property type="term" value="C:endoplasmic reticulum exit site"/>
    <property type="evidence" value="ECO:0007669"/>
    <property type="project" value="TreeGrafter"/>
</dbReference>
<dbReference type="SUPFAM" id="SSF82919">
    <property type="entry name" value="Zn-finger domain of Sec23/24"/>
    <property type="match status" value="1"/>
</dbReference>
<dbReference type="AlphaFoldDB" id="A0A3B3U8V1"/>
<dbReference type="Gene3D" id="2.60.40.1670">
    <property type="entry name" value="beta-sandwich domain of Sec23/24"/>
    <property type="match status" value="1"/>
</dbReference>
<dbReference type="SUPFAM" id="SSF53300">
    <property type="entry name" value="vWA-like"/>
    <property type="match status" value="1"/>
</dbReference>
<dbReference type="Gene3D" id="2.30.30.380">
    <property type="entry name" value="Zn-finger domain of Sec23/24"/>
    <property type="match status" value="1"/>
</dbReference>
<feature type="compositionally biased region" description="Low complexity" evidence="8">
    <location>
        <begin position="235"/>
        <end position="252"/>
    </location>
</feature>
<dbReference type="GeneID" id="106935650"/>
<dbReference type="InterPro" id="IPR041742">
    <property type="entry name" value="Sec24-like_trunk_dom"/>
</dbReference>
<dbReference type="Pfam" id="PF04810">
    <property type="entry name" value="zf-Sec23_Sec24"/>
    <property type="match status" value="1"/>
</dbReference>
<dbReference type="FunFam" id="3.40.50.410:FF:000020">
    <property type="entry name" value="protein transport protein Sec24D isoform X1"/>
    <property type="match status" value="1"/>
</dbReference>
<keyword evidence="5" id="KW-0813">Transport</keyword>
<dbReference type="GO" id="GO:0008270">
    <property type="term" value="F:zinc ion binding"/>
    <property type="evidence" value="ECO:0007669"/>
    <property type="project" value="InterPro"/>
</dbReference>
<dbReference type="InterPro" id="IPR029006">
    <property type="entry name" value="ADF-H/Gelsolin-like_dom_sf"/>
</dbReference>
<feature type="compositionally biased region" description="Low complexity" evidence="8">
    <location>
        <begin position="259"/>
        <end position="280"/>
    </location>
</feature>
<feature type="compositionally biased region" description="Low complexity" evidence="8">
    <location>
        <begin position="426"/>
        <end position="453"/>
    </location>
</feature>
<evidence type="ECO:0000313" key="15">
    <source>
        <dbReference type="Proteomes" id="UP000261500"/>
    </source>
</evidence>
<dbReference type="Proteomes" id="UP000261500">
    <property type="component" value="Unplaced"/>
</dbReference>
<dbReference type="InterPro" id="IPR012990">
    <property type="entry name" value="Beta-sandwich_Sec23_24"/>
</dbReference>
<protein>
    <submittedName>
        <fullName evidence="14">SEC24 homolog C, COPII coat complex component</fullName>
    </submittedName>
</protein>
<feature type="compositionally biased region" description="Polar residues" evidence="8">
    <location>
        <begin position="154"/>
        <end position="168"/>
    </location>
</feature>
<dbReference type="InterPro" id="IPR036180">
    <property type="entry name" value="Gelsolin-like_dom_sf"/>
</dbReference>
<dbReference type="InterPro" id="IPR036174">
    <property type="entry name" value="Znf_Sec23_Sec24_sf"/>
</dbReference>
<sequence>MNVNQHTPMASPYGQPQPGYAQPGYAPLDGGYPAPYAPYNGPASAYQPGVPPQGYSPFTSFPSKAVAANPVSDLSSPLDLGQARGPPNAAPPPVSAPQQYNQYSHSQVDMQNGPPTMTQAPPRPAAAQPYSQGHTNMTGPHPSYPQHYGPPPTMQQVTSQMTGMQITSGPPTPAGPGYAPPHSSQLPISTYSAPPQPSYTQAPPPASSAPTQPPPPGVPAASQQYYGGPPPPSQQPFDSSRPPTSQQQFTSSAPPPPSQQTFPPSSFSGPPTRLQAAPVSQPQPPFPAAPPSLSSAPPPGSQPGFAGGPPPIAQGSFPPQLPPPSSQPGSFPPPGPPPTSVASGQYPPMSQPQQPPAAQPSPYHSGPPPPRAQMPPTSMGQSNHLPPGPQGPQGPPGPLQQPPVQPGMQTGYPPQQNGAFGQARSPQPGYAGPYPGQPNYGASAPAPGVAPAPQKRLDPDAIPSPIQVIEDDKAKTNEPFTTGVRGQAPPLVTTNFQVKDQGNASPRFIRCTAYNMPCTSDMAKQSQVPLAAVIKPLATLPPDETPPYVVDHGEAGPIRCNRCKAYMCPYMQFIEGGRRFQCGFCSCVTEVPPHYFQHLDHTGKRMDCYDRPELSLGSYEYLATVDYCKNNKLPQPPAFIFLIDVSYNAVKSGMVSIVCNELKSLLDLLPRQNPEVDSVIRVGFVTYNKVLHFYNVKSTLAQPQMLVVSDVSDMFVPLLDGFLVNVTESRQVIESLLDQIPEMFADTRETETVFVPVIQAGLEALKAADCAGKLFVFHTSLPIAEAPGKLKNREDKKLIGTDKEKTLFQPQVGVYNSLAKECVAQGCCVDLFLFPNQYVDLATLGVVPVSTGGSIYKYTYFQAQTDQERFLNDLRRDVQKQVGFDAVMRVRTSTGIRATDFFGSFYMNNTTDVELAGLDCDKAITVEFKHDDKLSEETGALMQCAVLYTSCSGQRRLRIHNMAVNCCAQLADLYRNCETDTIINYFAKYAFRGVANNPTKAVRDTLVNQCAQILACYRKNCASPSSAGQLILPECMKLLPVYLNCVMKSDVLLPGADVSLDDRAYLKQLIGCMDVAETHVFFYPRLLPVMKLESGSLPVAVRDSEERLSKGGVYLMETGLHLFLWVGASVQQELLLSIFGTPSFSQIDPNMTNLPVLDNPFSQRLREVVDSFRAQRSRYMKLMVVKQEDRAELTFKHFLVEDKSASGGASYVDFLCHMHKEIRQLLS</sequence>
<name>A0A3B3U8V1_9TELE</name>
<comment type="subcellular location">
    <subcellularLocation>
        <location evidence="3">Cytoplasm</location>
        <location evidence="3">Cytosol</location>
    </subcellularLocation>
    <subcellularLocation>
        <location evidence="1">Cytoplasmic vesicle</location>
        <location evidence="1">COPII-coated vesicle membrane</location>
        <topology evidence="1">Peripheral membrane protein</topology>
        <orientation evidence="1">Cytoplasmic side</orientation>
    </subcellularLocation>
    <subcellularLocation>
        <location evidence="2">Endoplasmic reticulum membrane</location>
        <topology evidence="2">Peripheral membrane protein</topology>
        <orientation evidence="2">Cytoplasmic side</orientation>
    </subcellularLocation>
</comment>
<evidence type="ECO:0000256" key="5">
    <source>
        <dbReference type="ARBA" id="ARBA00022448"/>
    </source>
</evidence>
<dbReference type="GO" id="GO:0000149">
    <property type="term" value="F:SNARE binding"/>
    <property type="evidence" value="ECO:0007669"/>
    <property type="project" value="TreeGrafter"/>
</dbReference>
<feature type="domain" description="Zinc finger Sec23/Sec24-type" evidence="10">
    <location>
        <begin position="557"/>
        <end position="595"/>
    </location>
</feature>
<evidence type="ECO:0000256" key="4">
    <source>
        <dbReference type="ARBA" id="ARBA00008334"/>
    </source>
</evidence>